<evidence type="ECO:0000313" key="1">
    <source>
        <dbReference type="EMBL" id="GIM91837.1"/>
    </source>
</evidence>
<protein>
    <submittedName>
        <fullName evidence="1">Uncharacterized protein</fullName>
    </submittedName>
</protein>
<reference evidence="1 2" key="1">
    <citation type="submission" date="2021-03" db="EMBL/GenBank/DDBJ databases">
        <title>Whole genome shotgun sequence of Actinoplanes toevensis NBRC 105298.</title>
        <authorList>
            <person name="Komaki H."/>
            <person name="Tamura T."/>
        </authorList>
    </citation>
    <scope>NUCLEOTIDE SEQUENCE [LARGE SCALE GENOMIC DNA]</scope>
    <source>
        <strain evidence="1 2">NBRC 105298</strain>
    </source>
</reference>
<dbReference type="AlphaFoldDB" id="A0A919TAS6"/>
<dbReference type="RefSeq" id="WP_213007735.1">
    <property type="nucleotide sequence ID" value="NZ_BOQN01000050.1"/>
</dbReference>
<proteinExistence type="predicted"/>
<gene>
    <name evidence="1" type="ORF">Ato02nite_036300</name>
</gene>
<name>A0A919TAS6_9ACTN</name>
<dbReference type="Proteomes" id="UP000677082">
    <property type="component" value="Unassembled WGS sequence"/>
</dbReference>
<comment type="caution">
    <text evidence="1">The sequence shown here is derived from an EMBL/GenBank/DDBJ whole genome shotgun (WGS) entry which is preliminary data.</text>
</comment>
<dbReference type="EMBL" id="BOQN01000050">
    <property type="protein sequence ID" value="GIM91837.1"/>
    <property type="molecule type" value="Genomic_DNA"/>
</dbReference>
<sequence length="158" mass="16831">MAYYWARQRRVPLDDTALVAVDVAVARRARLWDGAPAGTPAGAGMVLVPAADLSPELHERLRAAGAEQPVLRHGDTLLVVLPEVRVESADPGRAATVESAVADYPESISVERPEPGRLILRPGSGLGGDALDLANYLHEHAGPDAAQARFLRIVDHPL</sequence>
<accession>A0A919TAS6</accession>
<keyword evidence="2" id="KW-1185">Reference proteome</keyword>
<organism evidence="1 2">
    <name type="scientific">Paractinoplanes toevensis</name>
    <dbReference type="NCBI Taxonomy" id="571911"/>
    <lineage>
        <taxon>Bacteria</taxon>
        <taxon>Bacillati</taxon>
        <taxon>Actinomycetota</taxon>
        <taxon>Actinomycetes</taxon>
        <taxon>Micromonosporales</taxon>
        <taxon>Micromonosporaceae</taxon>
        <taxon>Paractinoplanes</taxon>
    </lineage>
</organism>
<evidence type="ECO:0000313" key="2">
    <source>
        <dbReference type="Proteomes" id="UP000677082"/>
    </source>
</evidence>